<dbReference type="EMBL" id="JAENHL010000008">
    <property type="protein sequence ID" value="MBK1870973.1"/>
    <property type="molecule type" value="Genomic_DNA"/>
</dbReference>
<reference evidence="1" key="1">
    <citation type="submission" date="2021-01" db="EMBL/GenBank/DDBJ databases">
        <authorList>
            <person name="Sun Q."/>
        </authorList>
    </citation>
    <scope>NUCLEOTIDE SEQUENCE</scope>
    <source>
        <strain evidence="1">YIM B02566</strain>
    </source>
</reference>
<proteinExistence type="predicted"/>
<organism evidence="1 2">
    <name type="scientific">Taklimakanibacter albus</name>
    <dbReference type="NCBI Taxonomy" id="2800327"/>
    <lineage>
        <taxon>Bacteria</taxon>
        <taxon>Pseudomonadati</taxon>
        <taxon>Pseudomonadota</taxon>
        <taxon>Alphaproteobacteria</taxon>
        <taxon>Hyphomicrobiales</taxon>
        <taxon>Aestuariivirgaceae</taxon>
        <taxon>Taklimakanibacter</taxon>
    </lineage>
</organism>
<evidence type="ECO:0000313" key="1">
    <source>
        <dbReference type="EMBL" id="MBK1870973.1"/>
    </source>
</evidence>
<gene>
    <name evidence="1" type="ORF">JHL16_31700</name>
</gene>
<evidence type="ECO:0000313" key="2">
    <source>
        <dbReference type="Proteomes" id="UP000616151"/>
    </source>
</evidence>
<dbReference type="Proteomes" id="UP000616151">
    <property type="component" value="Unassembled WGS sequence"/>
</dbReference>
<keyword evidence="2" id="KW-1185">Reference proteome</keyword>
<protein>
    <submittedName>
        <fullName evidence="1">Response regulator</fullName>
    </submittedName>
</protein>
<comment type="caution">
    <text evidence="1">The sequence shown here is derived from an EMBL/GenBank/DDBJ whole genome shotgun (WGS) entry which is preliminary data.</text>
</comment>
<accession>A0ACC5RE94</accession>
<sequence>MESSRKQDGLADRTAALTQALGVLARPGIRFSPLQFAGGTLLLAAGLALCVHFIFGGDGLNRAWAPIGVFLTCVVALAVYFGRRASDMRRESIETVLTTLQQAREEAEAASQAKSRFLAATSHEIRTPMNGIIGMNGLLLDTDLNPEQRNYAGAVDASARSLLSIIDEILDISKIESGRVALAPDWIDPLILAESVTELLAPRAHAKGIEITCSGAVSLPPRILVDELRLRQIFLNLAGNAIKFTDHGGVAITLSSTSCDGDPEKITFIAEIADTGIGMTAEEQARIFEEFAQAGEDTQRRYGGTGLGLSISRNLAQSMGGGVTVDSERGKGSRFRVSLPCVSVRNEKPNEPLKGRIYELAVPAGPTLASLEATLKGLGAETRPVAGDTALRQALRKPHSANGLICDSSFAATLAVWRAAHDGKRPPGKPIFTLLQAEERRALRDFLGSPFAGYLLKPLRRTTLLRQLLQSDDHTIASAVSDLRRVASVKKKTAHLNVLLAEDNPVNALLTRTLLEKSDHAVHHVTNGKAVLDYIENGGRPDLIIMDVQMPELDGLETARRLRAGQFMPDVPILALTANASSADQAACLAAGMNGHMAKPFDRQDLDEAITALTARRPAA</sequence>
<name>A0ACC5RE94_9HYPH</name>